<evidence type="ECO:0000313" key="3">
    <source>
        <dbReference type="Proteomes" id="UP000789508"/>
    </source>
</evidence>
<evidence type="ECO:0000259" key="1">
    <source>
        <dbReference type="Pfam" id="PF23265"/>
    </source>
</evidence>
<dbReference type="InterPro" id="IPR056564">
    <property type="entry name" value="Ig-like_KY"/>
</dbReference>
<dbReference type="InterPro" id="IPR052557">
    <property type="entry name" value="CAP/Cytokinesis_protein"/>
</dbReference>
<proteinExistence type="predicted"/>
<gene>
    <name evidence="2" type="ORF">ALEPTO_LOCUS8016</name>
</gene>
<dbReference type="Pfam" id="PF23265">
    <property type="entry name" value="Ig-like_KY"/>
    <property type="match status" value="1"/>
</dbReference>
<dbReference type="GO" id="GO:0005737">
    <property type="term" value="C:cytoplasm"/>
    <property type="evidence" value="ECO:0007669"/>
    <property type="project" value="TreeGrafter"/>
</dbReference>
<dbReference type="AlphaFoldDB" id="A0A9N9GFD1"/>
<dbReference type="EMBL" id="CAJVPS010004029">
    <property type="protein sequence ID" value="CAG8598130.1"/>
    <property type="molecule type" value="Genomic_DNA"/>
</dbReference>
<keyword evidence="3" id="KW-1185">Reference proteome</keyword>
<dbReference type="PANTHER" id="PTHR46333:SF2">
    <property type="entry name" value="CYTOKINESIS PROTEIN 3"/>
    <property type="match status" value="1"/>
</dbReference>
<organism evidence="2 3">
    <name type="scientific">Ambispora leptoticha</name>
    <dbReference type="NCBI Taxonomy" id="144679"/>
    <lineage>
        <taxon>Eukaryota</taxon>
        <taxon>Fungi</taxon>
        <taxon>Fungi incertae sedis</taxon>
        <taxon>Mucoromycota</taxon>
        <taxon>Glomeromycotina</taxon>
        <taxon>Glomeromycetes</taxon>
        <taxon>Archaeosporales</taxon>
        <taxon>Ambisporaceae</taxon>
        <taxon>Ambispora</taxon>
    </lineage>
</organism>
<feature type="domain" description="KY-like immunoglobulin-like" evidence="1">
    <location>
        <begin position="90"/>
        <end position="198"/>
    </location>
</feature>
<name>A0A9N9GFD1_9GLOM</name>
<comment type="caution">
    <text evidence="2">The sequence shown here is derived from an EMBL/GenBank/DDBJ whole genome shotgun (WGS) entry which is preliminary data.</text>
</comment>
<dbReference type="OrthoDB" id="6129702at2759"/>
<feature type="non-terminal residue" evidence="2">
    <location>
        <position position="268"/>
    </location>
</feature>
<accession>A0A9N9GFD1</accession>
<evidence type="ECO:0000313" key="2">
    <source>
        <dbReference type="EMBL" id="CAG8598130.1"/>
    </source>
</evidence>
<dbReference type="PANTHER" id="PTHR46333">
    <property type="entry name" value="CYTOKINESIS PROTEIN 3"/>
    <property type="match status" value="1"/>
</dbReference>
<reference evidence="2" key="1">
    <citation type="submission" date="2021-06" db="EMBL/GenBank/DDBJ databases">
        <authorList>
            <person name="Kallberg Y."/>
            <person name="Tangrot J."/>
            <person name="Rosling A."/>
        </authorList>
    </citation>
    <scope>NUCLEOTIDE SEQUENCE</scope>
    <source>
        <strain evidence="2">FL130A</strain>
    </source>
</reference>
<dbReference type="Proteomes" id="UP000789508">
    <property type="component" value="Unassembled WGS sequence"/>
</dbReference>
<sequence length="268" mass="30756">WKISGRAKGVGYVPGADIESRQFGHAWNAVCLRGEYLLIESTWGAGIVQGTKFVKRYDPFYFLTVPTKLIYSHLPRKDEEQYLSPPITVQEFLSLPFVKPPFYTAGLSFTKRMGTEIEVNDSRLELEIERTRPDANKPLHAYLEWDHRQVPVFIQRLSGHGKRGGQLYRIISEIPSHGEGKLNIFVLLDGTEQRFEFVIFDHDEETLPEFCLFTPGKDTITIPKVLRNLSDGSVTYALETTLNEKGKWSLTFLKDEETLDFMAQYSVE</sequence>
<protein>
    <submittedName>
        <fullName evidence="2">1124_t:CDS:1</fullName>
    </submittedName>
</protein>